<evidence type="ECO:0000256" key="3">
    <source>
        <dbReference type="ARBA" id="ARBA00023015"/>
    </source>
</evidence>
<dbReference type="InterPro" id="IPR011006">
    <property type="entry name" value="CheY-like_superfamily"/>
</dbReference>
<evidence type="ECO:0000256" key="2">
    <source>
        <dbReference type="ARBA" id="ARBA00023012"/>
    </source>
</evidence>
<organism evidence="10 11">
    <name type="scientific">Arachidicoccus ginsenosidivorans</name>
    <dbReference type="NCBI Taxonomy" id="496057"/>
    <lineage>
        <taxon>Bacteria</taxon>
        <taxon>Pseudomonadati</taxon>
        <taxon>Bacteroidota</taxon>
        <taxon>Chitinophagia</taxon>
        <taxon>Chitinophagales</taxon>
        <taxon>Chitinophagaceae</taxon>
        <taxon>Arachidicoccus</taxon>
    </lineage>
</organism>
<dbReference type="InterPro" id="IPR001789">
    <property type="entry name" value="Sig_transdc_resp-reg_receiver"/>
</dbReference>
<keyword evidence="1 6" id="KW-0597">Phosphoprotein</keyword>
<dbReference type="SUPFAM" id="SSF52172">
    <property type="entry name" value="CheY-like"/>
    <property type="match status" value="1"/>
</dbReference>
<dbReference type="Pfam" id="PF00072">
    <property type="entry name" value="Response_reg"/>
    <property type="match status" value="1"/>
</dbReference>
<dbReference type="InterPro" id="IPR001867">
    <property type="entry name" value="OmpR/PhoB-type_DNA-bd"/>
</dbReference>
<dbReference type="GO" id="GO:0000156">
    <property type="term" value="F:phosphorelay response regulator activity"/>
    <property type="evidence" value="ECO:0007669"/>
    <property type="project" value="TreeGrafter"/>
</dbReference>
<dbReference type="SMART" id="SM00448">
    <property type="entry name" value="REC"/>
    <property type="match status" value="1"/>
</dbReference>
<evidence type="ECO:0000256" key="7">
    <source>
        <dbReference type="PROSITE-ProRule" id="PRU01091"/>
    </source>
</evidence>
<dbReference type="EMBL" id="CP042434">
    <property type="protein sequence ID" value="QEC73583.1"/>
    <property type="molecule type" value="Genomic_DNA"/>
</dbReference>
<keyword evidence="11" id="KW-1185">Reference proteome</keyword>
<keyword evidence="4 7" id="KW-0238">DNA-binding</keyword>
<dbReference type="Gene3D" id="3.40.50.2300">
    <property type="match status" value="1"/>
</dbReference>
<evidence type="ECO:0000259" key="9">
    <source>
        <dbReference type="PROSITE" id="PS51755"/>
    </source>
</evidence>
<dbReference type="SMART" id="SM00862">
    <property type="entry name" value="Trans_reg_C"/>
    <property type="match status" value="1"/>
</dbReference>
<evidence type="ECO:0000259" key="8">
    <source>
        <dbReference type="PROSITE" id="PS50110"/>
    </source>
</evidence>
<dbReference type="GO" id="GO:0000976">
    <property type="term" value="F:transcription cis-regulatory region binding"/>
    <property type="evidence" value="ECO:0007669"/>
    <property type="project" value="TreeGrafter"/>
</dbReference>
<feature type="modified residue" description="4-aspartylphosphate" evidence="6">
    <location>
        <position position="51"/>
    </location>
</feature>
<evidence type="ECO:0000313" key="10">
    <source>
        <dbReference type="EMBL" id="QEC73583.1"/>
    </source>
</evidence>
<reference evidence="10 11" key="1">
    <citation type="journal article" date="2017" name="Int. J. Syst. Evol. Microbiol.">
        <title>Arachidicoccus ginsenosidivorans sp. nov., with ginsenoside-converting activity isolated from ginseng cultivating soil.</title>
        <authorList>
            <person name="Siddiqi M.Z."/>
            <person name="Aslam Z."/>
            <person name="Im W.T."/>
        </authorList>
    </citation>
    <scope>NUCLEOTIDE SEQUENCE [LARGE SCALE GENOMIC DNA]</scope>
    <source>
        <strain evidence="10 11">Gsoil 809</strain>
    </source>
</reference>
<evidence type="ECO:0000256" key="1">
    <source>
        <dbReference type="ARBA" id="ARBA00022553"/>
    </source>
</evidence>
<keyword evidence="3" id="KW-0805">Transcription regulation</keyword>
<dbReference type="PANTHER" id="PTHR48111">
    <property type="entry name" value="REGULATOR OF RPOS"/>
    <property type="match status" value="1"/>
</dbReference>
<feature type="domain" description="Response regulatory" evidence="8">
    <location>
        <begin position="2"/>
        <end position="116"/>
    </location>
</feature>
<proteinExistence type="predicted"/>
<dbReference type="PROSITE" id="PS50110">
    <property type="entry name" value="RESPONSE_REGULATORY"/>
    <property type="match status" value="1"/>
</dbReference>
<feature type="DNA-binding region" description="OmpR/PhoB-type" evidence="7">
    <location>
        <begin position="124"/>
        <end position="222"/>
    </location>
</feature>
<protein>
    <submittedName>
        <fullName evidence="10">Response regulator transcription factor</fullName>
    </submittedName>
</protein>
<dbReference type="Pfam" id="PF00486">
    <property type="entry name" value="Trans_reg_C"/>
    <property type="match status" value="1"/>
</dbReference>
<dbReference type="GO" id="GO:0032993">
    <property type="term" value="C:protein-DNA complex"/>
    <property type="evidence" value="ECO:0007669"/>
    <property type="project" value="TreeGrafter"/>
</dbReference>
<dbReference type="GO" id="GO:0006355">
    <property type="term" value="P:regulation of DNA-templated transcription"/>
    <property type="evidence" value="ECO:0007669"/>
    <property type="project" value="InterPro"/>
</dbReference>
<dbReference type="GO" id="GO:0005829">
    <property type="term" value="C:cytosol"/>
    <property type="evidence" value="ECO:0007669"/>
    <property type="project" value="TreeGrafter"/>
</dbReference>
<evidence type="ECO:0000256" key="6">
    <source>
        <dbReference type="PROSITE-ProRule" id="PRU00169"/>
    </source>
</evidence>
<evidence type="ECO:0000256" key="4">
    <source>
        <dbReference type="ARBA" id="ARBA00023125"/>
    </source>
</evidence>
<dbReference type="KEGG" id="agi:FSB73_19855"/>
<dbReference type="OrthoDB" id="9790442at2"/>
<dbReference type="RefSeq" id="WP_146786258.1">
    <property type="nucleotide sequence ID" value="NZ_CP042434.1"/>
</dbReference>
<feature type="domain" description="OmpR/PhoB-type" evidence="9">
    <location>
        <begin position="124"/>
        <end position="222"/>
    </location>
</feature>
<dbReference type="PANTHER" id="PTHR48111:SF22">
    <property type="entry name" value="REGULATOR OF RPOS"/>
    <property type="match status" value="1"/>
</dbReference>
<dbReference type="Proteomes" id="UP000321291">
    <property type="component" value="Chromosome"/>
</dbReference>
<dbReference type="InterPro" id="IPR036388">
    <property type="entry name" value="WH-like_DNA-bd_sf"/>
</dbReference>
<evidence type="ECO:0000256" key="5">
    <source>
        <dbReference type="ARBA" id="ARBA00023163"/>
    </source>
</evidence>
<keyword evidence="2" id="KW-0902">Two-component regulatory system</keyword>
<gene>
    <name evidence="10" type="ORF">FSB73_19855</name>
</gene>
<accession>A0A5B8VQQ3</accession>
<name>A0A5B8VQQ3_9BACT</name>
<dbReference type="InterPro" id="IPR039420">
    <property type="entry name" value="WalR-like"/>
</dbReference>
<dbReference type="Gene3D" id="6.10.250.690">
    <property type="match status" value="1"/>
</dbReference>
<keyword evidence="5" id="KW-0804">Transcription</keyword>
<dbReference type="Gene3D" id="1.10.10.10">
    <property type="entry name" value="Winged helix-like DNA-binding domain superfamily/Winged helix DNA-binding domain"/>
    <property type="match status" value="1"/>
</dbReference>
<sequence length="226" mass="25452">MKILIVEDELELAKSIQQYLQRENYLCEIAADISQGRQMIEDFTYDCILLDINLPEGNGLTLLKELKQDKKTDAVIIISARDALEDKILSLKLGADDYLAKPFHLAELCARVEAVIRRRYLQGESTLNFEDIVIDTLARSASVSGQQIQLTKTEYELLLFLMINKGRVITKNAIAEHLLGGSALYLDNFDIIYAHIKNLKKKLLTMGGCIKTIYGTGYKFSASTVK</sequence>
<evidence type="ECO:0000313" key="11">
    <source>
        <dbReference type="Proteomes" id="UP000321291"/>
    </source>
</evidence>
<dbReference type="CDD" id="cd00383">
    <property type="entry name" value="trans_reg_C"/>
    <property type="match status" value="1"/>
</dbReference>
<dbReference type="PROSITE" id="PS51755">
    <property type="entry name" value="OMPR_PHOB"/>
    <property type="match status" value="1"/>
</dbReference>
<dbReference type="AlphaFoldDB" id="A0A5B8VQQ3"/>